<evidence type="ECO:0000259" key="2">
    <source>
        <dbReference type="Pfam" id="PF00296"/>
    </source>
</evidence>
<dbReference type="PANTHER" id="PTHR43244">
    <property type="match status" value="1"/>
</dbReference>
<dbReference type="AlphaFoldDB" id="A0A6P2C431"/>
<gene>
    <name evidence="3" type="ORF">EAS64_14535</name>
</gene>
<dbReference type="RefSeq" id="WP_145853408.1">
    <property type="nucleotide sequence ID" value="NZ_RPFW01000002.1"/>
</dbReference>
<keyword evidence="4" id="KW-1185">Reference proteome</keyword>
<keyword evidence="1" id="KW-0560">Oxidoreductase</keyword>
<evidence type="ECO:0000313" key="4">
    <source>
        <dbReference type="Proteomes" id="UP000460272"/>
    </source>
</evidence>
<dbReference type="EMBL" id="RPFW01000002">
    <property type="protein sequence ID" value="TVZ05707.1"/>
    <property type="molecule type" value="Genomic_DNA"/>
</dbReference>
<dbReference type="InterPro" id="IPR050564">
    <property type="entry name" value="F420-G6PD/mer"/>
</dbReference>
<dbReference type="SUPFAM" id="SSF51679">
    <property type="entry name" value="Bacterial luciferase-like"/>
    <property type="match status" value="1"/>
</dbReference>
<reference evidence="3 4" key="1">
    <citation type="submission" date="2018-11" db="EMBL/GenBank/DDBJ databases">
        <title>Trebonia kvetii gen.nov., sp.nov., a novel acidophilic actinobacterium, and proposal of the new actinobacterial family Treboniaceae fam. nov.</title>
        <authorList>
            <person name="Rapoport D."/>
            <person name="Sagova-Mareckova M."/>
            <person name="Sedlacek I."/>
            <person name="Provaznik J."/>
            <person name="Kralova S."/>
            <person name="Pavlinic D."/>
            <person name="Benes V."/>
            <person name="Kopecky J."/>
        </authorList>
    </citation>
    <scope>NUCLEOTIDE SEQUENCE [LARGE SCALE GENOMIC DNA]</scope>
    <source>
        <strain evidence="3 4">15Tr583</strain>
    </source>
</reference>
<protein>
    <submittedName>
        <fullName evidence="3">LLM class flavin-dependent oxidoreductase</fullName>
    </submittedName>
</protein>
<dbReference type="CDD" id="cd01097">
    <property type="entry name" value="Tetrahydromethanopterin_reductase"/>
    <property type="match status" value="1"/>
</dbReference>
<sequence length="350" mass="35938">MIIGAGLDARLGLPFEQMRAAAKDAERAGFESLWTPAGGVPDSFHVCAAWSQDTTLRTGISVVPAARMWTPLALAAQAATLAQLSGGRFVLGLGTGGYGPGFLSSLGLPDRPIALMREYVTAVRGLLAGQAVTAGPLIGAGHGAPGWPRSASLGVTDLPPAPVYLAALGPQMLRLAGESADGALLNWATPERIAASRELVDEGAARSGRGPGTVPLTMYIRVCVDEDVTAARQAFGAQVLGYAMGQPGIPPSAGYRGLFAQMGFEAELSELERRRDRGTAMRDLVDAAPDEMLSAVGYYGPPAGAPAAFARLSAGLDEAIVRIITARPGLEPVAAAMAALTPAVIRSAQG</sequence>
<dbReference type="GO" id="GO:0016705">
    <property type="term" value="F:oxidoreductase activity, acting on paired donors, with incorporation or reduction of molecular oxygen"/>
    <property type="evidence" value="ECO:0007669"/>
    <property type="project" value="InterPro"/>
</dbReference>
<dbReference type="Proteomes" id="UP000460272">
    <property type="component" value="Unassembled WGS sequence"/>
</dbReference>
<dbReference type="Gene3D" id="3.20.20.30">
    <property type="entry name" value="Luciferase-like domain"/>
    <property type="match status" value="1"/>
</dbReference>
<dbReference type="Pfam" id="PF00296">
    <property type="entry name" value="Bac_luciferase"/>
    <property type="match status" value="1"/>
</dbReference>
<dbReference type="InterPro" id="IPR036661">
    <property type="entry name" value="Luciferase-like_sf"/>
</dbReference>
<organism evidence="3 4">
    <name type="scientific">Trebonia kvetii</name>
    <dbReference type="NCBI Taxonomy" id="2480626"/>
    <lineage>
        <taxon>Bacteria</taxon>
        <taxon>Bacillati</taxon>
        <taxon>Actinomycetota</taxon>
        <taxon>Actinomycetes</taxon>
        <taxon>Streptosporangiales</taxon>
        <taxon>Treboniaceae</taxon>
        <taxon>Trebonia</taxon>
    </lineage>
</organism>
<comment type="caution">
    <text evidence="3">The sequence shown here is derived from an EMBL/GenBank/DDBJ whole genome shotgun (WGS) entry which is preliminary data.</text>
</comment>
<dbReference type="PANTHER" id="PTHR43244:SF1">
    <property type="entry name" value="5,10-METHYLENETETRAHYDROMETHANOPTERIN REDUCTASE"/>
    <property type="match status" value="1"/>
</dbReference>
<proteinExistence type="predicted"/>
<evidence type="ECO:0000256" key="1">
    <source>
        <dbReference type="ARBA" id="ARBA00023002"/>
    </source>
</evidence>
<dbReference type="OrthoDB" id="675245at2"/>
<accession>A0A6P2C431</accession>
<feature type="domain" description="Luciferase-like" evidence="2">
    <location>
        <begin position="14"/>
        <end position="304"/>
    </location>
</feature>
<dbReference type="InterPro" id="IPR011251">
    <property type="entry name" value="Luciferase-like_dom"/>
</dbReference>
<evidence type="ECO:0000313" key="3">
    <source>
        <dbReference type="EMBL" id="TVZ05707.1"/>
    </source>
</evidence>
<name>A0A6P2C431_9ACTN</name>